<dbReference type="GO" id="GO:0008168">
    <property type="term" value="F:methyltransferase activity"/>
    <property type="evidence" value="ECO:0007669"/>
    <property type="project" value="UniProtKB-KW"/>
</dbReference>
<evidence type="ECO:0000313" key="5">
    <source>
        <dbReference type="Proteomes" id="UP001182908"/>
    </source>
</evidence>
<organism evidence="4 5">
    <name type="scientific">Methanolobus sediminis</name>
    <dbReference type="NCBI Taxonomy" id="3072978"/>
    <lineage>
        <taxon>Archaea</taxon>
        <taxon>Methanobacteriati</taxon>
        <taxon>Methanobacteriota</taxon>
        <taxon>Stenosarchaea group</taxon>
        <taxon>Methanomicrobia</taxon>
        <taxon>Methanosarcinales</taxon>
        <taxon>Methanosarcinaceae</taxon>
        <taxon>Methanolobus</taxon>
    </lineage>
</organism>
<comment type="similarity">
    <text evidence="1">Belongs to the UPF0677 family.</text>
</comment>
<dbReference type="Gene3D" id="3.40.50.150">
    <property type="entry name" value="Vaccinia Virus protein VP39"/>
    <property type="match status" value="1"/>
</dbReference>
<dbReference type="AlphaFoldDB" id="A0AA51YLL4"/>
<name>A0AA51YLL4_9EURY</name>
<keyword evidence="3 4" id="KW-0808">Transferase</keyword>
<keyword evidence="2 4" id="KW-0489">Methyltransferase</keyword>
<evidence type="ECO:0000256" key="2">
    <source>
        <dbReference type="ARBA" id="ARBA00022603"/>
    </source>
</evidence>
<dbReference type="RefSeq" id="WP_309310855.1">
    <property type="nucleotide sequence ID" value="NZ_CP133592.1"/>
</dbReference>
<gene>
    <name evidence="4" type="ORF">RE474_13345</name>
</gene>
<evidence type="ECO:0000256" key="3">
    <source>
        <dbReference type="ARBA" id="ARBA00022679"/>
    </source>
</evidence>
<dbReference type="InterPro" id="IPR029063">
    <property type="entry name" value="SAM-dependent_MTases_sf"/>
</dbReference>
<dbReference type="SUPFAM" id="SSF53335">
    <property type="entry name" value="S-adenosyl-L-methionine-dependent methyltransferases"/>
    <property type="match status" value="1"/>
</dbReference>
<dbReference type="PANTHER" id="PTHR43619">
    <property type="entry name" value="S-ADENOSYL-L-METHIONINE-DEPENDENT METHYLTRANSFERASE YKTD-RELATED"/>
    <property type="match status" value="1"/>
</dbReference>
<sequence>MDDNQVSNTSLWTAYMRAHHCIHATDKIFDDFLANDLVPKDVQEQIKQQIIPEVFVPATNNIVTRSRYTEDILEEAIRQGVTQYVILGAGMDTFALRRQDLMEKLNVFEIDHPATQEFKLQRYAELGWKNPENLHLVPIDFTKQNLETELTNLSSYDPEAKTFFSWLGVINYLTQDEVETTLRFIANISSSGSTLVFDYMDLNEINLEKKSQQLQKSTEYLEKIDEPRKTGGFNPLVLEENLACLGFDLVENLSPSDIESRYLKECTDQHVLKHINFAHSVTK</sequence>
<dbReference type="Proteomes" id="UP001182908">
    <property type="component" value="Chromosome"/>
</dbReference>
<dbReference type="Pfam" id="PF04072">
    <property type="entry name" value="LCM"/>
    <property type="match status" value="1"/>
</dbReference>
<dbReference type="KEGG" id="mseb:RE474_13345"/>
<dbReference type="InterPro" id="IPR011610">
    <property type="entry name" value="SAM_mthyl_Trfase_ML2640-like"/>
</dbReference>
<dbReference type="EC" id="2.1.1.-" evidence="4"/>
<dbReference type="NCBIfam" id="TIGR00027">
    <property type="entry name" value="mthyl_TIGR00027"/>
    <property type="match status" value="1"/>
</dbReference>
<dbReference type="PANTHER" id="PTHR43619:SF2">
    <property type="entry name" value="S-ADENOSYL-L-METHIONINE-DEPENDENT METHYLTRANSFERASES SUPERFAMILY PROTEIN"/>
    <property type="match status" value="1"/>
</dbReference>
<proteinExistence type="inferred from homology"/>
<protein>
    <submittedName>
        <fullName evidence="4">SAM-dependent methyltransferase</fullName>
        <ecNumber evidence="4">2.1.1.-</ecNumber>
    </submittedName>
</protein>
<dbReference type="InterPro" id="IPR007213">
    <property type="entry name" value="Ppm1/Ppm2/Tcmp"/>
</dbReference>
<keyword evidence="5" id="KW-1185">Reference proteome</keyword>
<evidence type="ECO:0000256" key="1">
    <source>
        <dbReference type="ARBA" id="ARBA00008138"/>
    </source>
</evidence>
<reference evidence="4 5" key="1">
    <citation type="submission" date="2023-08" db="EMBL/GenBank/DDBJ databases">
        <title>Methanolobus mangrovi sp. nov. and Methanolobus sediminis sp. nov, two novel methylotrophic methanogens isolated from mangrove sediments in China.</title>
        <authorList>
            <person name="Zhou J."/>
        </authorList>
    </citation>
    <scope>NUCLEOTIDE SEQUENCE [LARGE SCALE GENOMIC DNA]</scope>
    <source>
        <strain evidence="4 5">FTZ6</strain>
    </source>
</reference>
<evidence type="ECO:0000313" key="4">
    <source>
        <dbReference type="EMBL" id="WMW25047.1"/>
    </source>
</evidence>
<dbReference type="GeneID" id="84233720"/>
<dbReference type="EMBL" id="CP133592">
    <property type="protein sequence ID" value="WMW25047.1"/>
    <property type="molecule type" value="Genomic_DNA"/>
</dbReference>
<accession>A0AA51YLL4</accession>
<dbReference type="GO" id="GO:0032259">
    <property type="term" value="P:methylation"/>
    <property type="evidence" value="ECO:0007669"/>
    <property type="project" value="UniProtKB-KW"/>
</dbReference>